<dbReference type="EMBL" id="PITJ01002382">
    <property type="protein sequence ID" value="TBT97268.1"/>
    <property type="molecule type" value="Genomic_DNA"/>
</dbReference>
<name>A0A4Q9KRH3_9MICR</name>
<keyword evidence="2" id="KW-0805">Transcription regulation</keyword>
<dbReference type="GO" id="GO:0005673">
    <property type="term" value="C:transcription factor TFIIE complex"/>
    <property type="evidence" value="ECO:0007669"/>
    <property type="project" value="InterPro"/>
</dbReference>
<dbReference type="PANTHER" id="PTHR12716">
    <property type="entry name" value="TRANSCRIPTION INITIATION FACTOR IIE, BETA SUBUNIT"/>
    <property type="match status" value="1"/>
</dbReference>
<comment type="subcellular location">
    <subcellularLocation>
        <location evidence="1">Nucleus</location>
    </subcellularLocation>
</comment>
<evidence type="ECO:0000313" key="9">
    <source>
        <dbReference type="Proteomes" id="UP000292362"/>
    </source>
</evidence>
<dbReference type="InterPro" id="IPR003166">
    <property type="entry name" value="TFIIE_bsu_DNA-bd"/>
</dbReference>
<evidence type="ECO:0000256" key="2">
    <source>
        <dbReference type="ARBA" id="ARBA00023015"/>
    </source>
</evidence>
<evidence type="ECO:0000313" key="8">
    <source>
        <dbReference type="EMBL" id="TBT97268.1"/>
    </source>
</evidence>
<sequence>MYHNYNREPSYRHLNSYIHAILTLLKQHDRPLSFSEIKQSLNIDLTQNRQLFDILHKNPKITFTNDTLLFQPLYNIRSAEDLEKIMREAEGGLLLNDLLDSPVDVQPFIAELQKENKIFVLKDTDNSQIVFFNDTIQNTAAPQIKSLFHTISVLNYQDLIKELNTAGIKSGIQEEKKRYVVVQKSKVKKYKRKIKITNTHIKDLNLDLS</sequence>
<protein>
    <submittedName>
        <fullName evidence="8">Beta subunit of transcription factor IIE</fullName>
    </submittedName>
</protein>
<accession>A0A4Q9KRH3</accession>
<comment type="function">
    <text evidence="6">Recruits TFIIH to the initiation complex and stimulates the RNA polymerase II C-terminal domain kinase and DNA-dependent ATPase activities of TFIIH. Both TFIIH and TFIIE are required for promoter clearance by RNA polymerase.</text>
</comment>
<dbReference type="GO" id="GO:0003677">
    <property type="term" value="F:DNA binding"/>
    <property type="evidence" value="ECO:0007669"/>
    <property type="project" value="UniProtKB-KW"/>
</dbReference>
<dbReference type="InterPro" id="IPR016656">
    <property type="entry name" value="TFIIE-bsu"/>
</dbReference>
<evidence type="ECO:0000256" key="1">
    <source>
        <dbReference type="ARBA" id="ARBA00004123"/>
    </source>
</evidence>
<gene>
    <name evidence="8" type="ORF">CWI37_2382p0020</name>
</gene>
<evidence type="ECO:0000259" key="7">
    <source>
        <dbReference type="PROSITE" id="PS51351"/>
    </source>
</evidence>
<dbReference type="Pfam" id="PF18121">
    <property type="entry name" value="TFA2_Winged_2"/>
    <property type="match status" value="1"/>
</dbReference>
<reference evidence="8 9" key="1">
    <citation type="submission" date="2017-12" db="EMBL/GenBank/DDBJ databases">
        <authorList>
            <person name="Pombert J.-F."/>
            <person name="Haag K.L."/>
            <person name="Ebert D."/>
        </authorList>
    </citation>
    <scope>NUCLEOTIDE SEQUENCE [LARGE SCALE GENOMIC DNA]</scope>
    <source>
        <strain evidence="8">FI-OER-3-3</strain>
    </source>
</reference>
<proteinExistence type="predicted"/>
<dbReference type="PANTHER" id="PTHR12716:SF8">
    <property type="entry name" value="TRANSCRIPTION INITIATION FACTOR IIE SUBUNIT BETA"/>
    <property type="match status" value="1"/>
</dbReference>
<keyword evidence="4" id="KW-0804">Transcription</keyword>
<dbReference type="VEuPathDB" id="MicrosporidiaDB:CWI37_2382p0020"/>
<evidence type="ECO:0000256" key="3">
    <source>
        <dbReference type="ARBA" id="ARBA00023125"/>
    </source>
</evidence>
<keyword evidence="5" id="KW-0539">Nucleus</keyword>
<dbReference type="GO" id="GO:0001097">
    <property type="term" value="F:TFIIH-class transcription factor complex binding"/>
    <property type="evidence" value="ECO:0007669"/>
    <property type="project" value="TreeGrafter"/>
</dbReference>
<dbReference type="PROSITE" id="PS51351">
    <property type="entry name" value="TFIIE_BETA_C"/>
    <property type="match status" value="1"/>
</dbReference>
<comment type="caution">
    <text evidence="8">The sequence shown here is derived from an EMBL/GenBank/DDBJ whole genome shotgun (WGS) entry which is preliminary data.</text>
</comment>
<organism evidence="8 9">
    <name type="scientific">Hamiltosporidium tvaerminnensis</name>
    <dbReference type="NCBI Taxonomy" id="1176355"/>
    <lineage>
        <taxon>Eukaryota</taxon>
        <taxon>Fungi</taxon>
        <taxon>Fungi incertae sedis</taxon>
        <taxon>Microsporidia</taxon>
        <taxon>Dubosqiidae</taxon>
        <taxon>Hamiltosporidium</taxon>
    </lineage>
</organism>
<dbReference type="Pfam" id="PF02186">
    <property type="entry name" value="TFIIE_beta"/>
    <property type="match status" value="1"/>
</dbReference>
<evidence type="ECO:0000256" key="6">
    <source>
        <dbReference type="ARBA" id="ARBA00025581"/>
    </source>
</evidence>
<dbReference type="GO" id="GO:0006367">
    <property type="term" value="P:transcription initiation at RNA polymerase II promoter"/>
    <property type="evidence" value="ECO:0007669"/>
    <property type="project" value="InterPro"/>
</dbReference>
<evidence type="ECO:0000256" key="5">
    <source>
        <dbReference type="ARBA" id="ARBA00023242"/>
    </source>
</evidence>
<dbReference type="InterPro" id="IPR040501">
    <property type="entry name" value="TFA2_Winged_2"/>
</dbReference>
<keyword evidence="3" id="KW-0238">DNA-binding</keyword>
<dbReference type="AlphaFoldDB" id="A0A4Q9KRH3"/>
<dbReference type="Proteomes" id="UP000292362">
    <property type="component" value="Unassembled WGS sequence"/>
</dbReference>
<evidence type="ECO:0000256" key="4">
    <source>
        <dbReference type="ARBA" id="ARBA00023163"/>
    </source>
</evidence>
<feature type="domain" description="TFIIE beta" evidence="7">
    <location>
        <begin position="1"/>
        <end position="77"/>
    </location>
</feature>